<feature type="chain" id="PRO_5034150922" description="NTF2-like domain-containing protein" evidence="1">
    <location>
        <begin position="19"/>
        <end position="223"/>
    </location>
</feature>
<protein>
    <recommendedName>
        <fullName evidence="2">NTF2-like domain-containing protein</fullName>
    </recommendedName>
</protein>
<feature type="signal peptide" evidence="1">
    <location>
        <begin position="1"/>
        <end position="18"/>
    </location>
</feature>
<dbReference type="AlphaFoldDB" id="A0A8H6VS21"/>
<dbReference type="OrthoDB" id="3526850at2759"/>
<feature type="domain" description="NTF2-like" evidence="2">
    <location>
        <begin position="28"/>
        <end position="184"/>
    </location>
</feature>
<dbReference type="Pfam" id="PF26534">
    <property type="entry name" value="NTF2_7"/>
    <property type="match status" value="1"/>
</dbReference>
<evidence type="ECO:0000259" key="2">
    <source>
        <dbReference type="Pfam" id="PF26534"/>
    </source>
</evidence>
<organism evidence="3 4">
    <name type="scientific">Pseudocercospora fuligena</name>
    <dbReference type="NCBI Taxonomy" id="685502"/>
    <lineage>
        <taxon>Eukaryota</taxon>
        <taxon>Fungi</taxon>
        <taxon>Dikarya</taxon>
        <taxon>Ascomycota</taxon>
        <taxon>Pezizomycotina</taxon>
        <taxon>Dothideomycetes</taxon>
        <taxon>Dothideomycetidae</taxon>
        <taxon>Mycosphaerellales</taxon>
        <taxon>Mycosphaerellaceae</taxon>
        <taxon>Pseudocercospora</taxon>
    </lineage>
</organism>
<reference evidence="3" key="1">
    <citation type="submission" date="2020-04" db="EMBL/GenBank/DDBJ databases">
        <title>Draft genome resource of the tomato pathogen Pseudocercospora fuligena.</title>
        <authorList>
            <person name="Zaccaron A."/>
        </authorList>
    </citation>
    <scope>NUCLEOTIDE SEQUENCE</scope>
    <source>
        <strain evidence="3">PF001</strain>
    </source>
</reference>
<accession>A0A8H6VS21</accession>
<sequence length="223" mass="25052">MLFIELLTFASLALGALSAVVRQADHGCLDDGEALDIATRWTPIFATDDKGNSTTSPQLFDSTIADNFTYWNEGDFYSPIALRDRGLPQPRTKADFRDFTKNRRDDSATNRKSTVEYVWHNCENIFLRFVATGEAAATNRSLAPAGTPFHYKGSNHMVIDRGSRLIHNVTSSSDIVYWVLQMGFKDSPADLYKACEDPKEEGCGSEKRKRDVYADVWSSWYGP</sequence>
<evidence type="ECO:0000313" key="3">
    <source>
        <dbReference type="EMBL" id="KAF7198494.1"/>
    </source>
</evidence>
<name>A0A8H6VS21_9PEZI</name>
<comment type="caution">
    <text evidence="3">The sequence shown here is derived from an EMBL/GenBank/DDBJ whole genome shotgun (WGS) entry which is preliminary data.</text>
</comment>
<dbReference type="EMBL" id="JABCIY010000001">
    <property type="protein sequence ID" value="KAF7198494.1"/>
    <property type="molecule type" value="Genomic_DNA"/>
</dbReference>
<evidence type="ECO:0000256" key="1">
    <source>
        <dbReference type="SAM" id="SignalP"/>
    </source>
</evidence>
<evidence type="ECO:0000313" key="4">
    <source>
        <dbReference type="Proteomes" id="UP000660729"/>
    </source>
</evidence>
<keyword evidence="1" id="KW-0732">Signal</keyword>
<dbReference type="InterPro" id="IPR058645">
    <property type="entry name" value="NTF2-like_dom_7"/>
</dbReference>
<dbReference type="Proteomes" id="UP000660729">
    <property type="component" value="Unassembled WGS sequence"/>
</dbReference>
<proteinExistence type="predicted"/>
<gene>
    <name evidence="3" type="ORF">HII31_00233</name>
</gene>
<keyword evidence="4" id="KW-1185">Reference proteome</keyword>